<evidence type="ECO:0000256" key="1">
    <source>
        <dbReference type="SAM" id="SignalP"/>
    </source>
</evidence>
<reference evidence="2 3" key="1">
    <citation type="submission" date="2013-08" db="EMBL/GenBank/DDBJ databases">
        <title>The genome sequence of Skermanella stibiiresistens.</title>
        <authorList>
            <person name="Zhu W."/>
            <person name="Wang G."/>
        </authorList>
    </citation>
    <scope>NUCLEOTIDE SEQUENCE [LARGE SCALE GENOMIC DNA]</scope>
    <source>
        <strain evidence="2 3">SB22</strain>
    </source>
</reference>
<accession>W9GUD9</accession>
<proteinExistence type="predicted"/>
<name>W9GUD9_9PROT</name>
<dbReference type="Proteomes" id="UP000019486">
    <property type="component" value="Unassembled WGS sequence"/>
</dbReference>
<dbReference type="RefSeq" id="WP_037461384.1">
    <property type="nucleotide sequence ID" value="NZ_AVFL01000055.1"/>
</dbReference>
<gene>
    <name evidence="2" type="ORF">N825_31770</name>
</gene>
<protein>
    <recommendedName>
        <fullName evidence="4">Lipoprotein</fullName>
    </recommendedName>
</protein>
<sequence>MKTKSSATIALMAAVGVLTACAGLQPPKQAATDPAYLARIDQLSQNRCNAQVAGAVEGVGVAPDRITELYYTRDMDGTNDRVVRYTAWIRLSGQPGHLIVDADAMTCRAIQVYTRDGADIEGVSSF</sequence>
<feature type="signal peptide" evidence="1">
    <location>
        <begin position="1"/>
        <end position="22"/>
    </location>
</feature>
<keyword evidence="1" id="KW-0732">Signal</keyword>
<comment type="caution">
    <text evidence="2">The sequence shown here is derived from an EMBL/GenBank/DDBJ whole genome shotgun (WGS) entry which is preliminary data.</text>
</comment>
<evidence type="ECO:0008006" key="4">
    <source>
        <dbReference type="Google" id="ProtNLM"/>
    </source>
</evidence>
<dbReference type="AlphaFoldDB" id="W9GUD9"/>
<organism evidence="2 3">
    <name type="scientific">Skermanella stibiiresistens SB22</name>
    <dbReference type="NCBI Taxonomy" id="1385369"/>
    <lineage>
        <taxon>Bacteria</taxon>
        <taxon>Pseudomonadati</taxon>
        <taxon>Pseudomonadota</taxon>
        <taxon>Alphaproteobacteria</taxon>
        <taxon>Rhodospirillales</taxon>
        <taxon>Azospirillaceae</taxon>
        <taxon>Skermanella</taxon>
    </lineage>
</organism>
<dbReference type="EMBL" id="AVFL01000055">
    <property type="protein sequence ID" value="EWY36047.1"/>
    <property type="molecule type" value="Genomic_DNA"/>
</dbReference>
<dbReference type="OrthoDB" id="7358415at2"/>
<evidence type="ECO:0000313" key="3">
    <source>
        <dbReference type="Proteomes" id="UP000019486"/>
    </source>
</evidence>
<feature type="chain" id="PRO_5004920596" description="Lipoprotein" evidence="1">
    <location>
        <begin position="23"/>
        <end position="126"/>
    </location>
</feature>
<keyword evidence="3" id="KW-1185">Reference proteome</keyword>
<dbReference type="PROSITE" id="PS51257">
    <property type="entry name" value="PROKAR_LIPOPROTEIN"/>
    <property type="match status" value="1"/>
</dbReference>
<evidence type="ECO:0000313" key="2">
    <source>
        <dbReference type="EMBL" id="EWY36047.1"/>
    </source>
</evidence>